<dbReference type="GO" id="GO:0032259">
    <property type="term" value="P:methylation"/>
    <property type="evidence" value="ECO:0007669"/>
    <property type="project" value="UniProtKB-KW"/>
</dbReference>
<dbReference type="SUPFAM" id="SSF53335">
    <property type="entry name" value="S-adenosyl-L-methionine-dependent methyltransferases"/>
    <property type="match status" value="1"/>
</dbReference>
<feature type="domain" description="Methyltransferase" evidence="1">
    <location>
        <begin position="46"/>
        <end position="131"/>
    </location>
</feature>
<comment type="caution">
    <text evidence="2">The sequence shown here is derived from an EMBL/GenBank/DDBJ whole genome shotgun (WGS) entry which is preliminary data.</text>
</comment>
<evidence type="ECO:0000259" key="1">
    <source>
        <dbReference type="Pfam" id="PF13649"/>
    </source>
</evidence>
<sequence length="252" mass="28824">MEEKNAVWEAMAKRYPRFYDDSMRKDVQFILDWCEGKGVCFENKSILDIGSGTGTIAIPLALKGARVTAVDVSSGMLKALREDAHTHGVHEAIQTHQSDWEAFADENTYDIVLASMTPAINSEEKMEKMLASSDTMGIYVGWGSYRTNLFVDALMQAHGIEDDCSSNGCFKTRQFMDRLEQKSMRYHHTFFETSWTEIYTLEEAKKYAYEQLQRREITPQESVIDRLLSNSGDQDKVHITTKAEKGIVVWYK</sequence>
<name>A0A2D3WEG9_9BACT</name>
<dbReference type="PANTHER" id="PTHR43667:SF2">
    <property type="entry name" value="FATTY ACID C-METHYL TRANSFERASE"/>
    <property type="match status" value="1"/>
</dbReference>
<dbReference type="InterPro" id="IPR041698">
    <property type="entry name" value="Methyltransf_25"/>
</dbReference>
<keyword evidence="2" id="KW-0808">Transferase</keyword>
<dbReference type="CDD" id="cd02440">
    <property type="entry name" value="AdoMet_MTases"/>
    <property type="match status" value="1"/>
</dbReference>
<reference evidence="2 3" key="1">
    <citation type="journal article" date="2017" name="Front. Microbiol.">
        <title>Comparative Genomic Analysis of the Class Epsilonproteobacteria and Proposed Reclassification to Epsilonbacteraeota (phyl. nov.).</title>
        <authorList>
            <person name="Waite D.W."/>
            <person name="Vanwonterghem I."/>
            <person name="Rinke C."/>
            <person name="Parks D.H."/>
            <person name="Zhang Y."/>
            <person name="Takai K."/>
            <person name="Sievert S.M."/>
            <person name="Simon J."/>
            <person name="Campbell B.J."/>
            <person name="Hanson T.E."/>
            <person name="Woyke T."/>
            <person name="Klotz M.G."/>
            <person name="Hugenholtz P."/>
        </authorList>
    </citation>
    <scope>NUCLEOTIDE SEQUENCE [LARGE SCALE GENOMIC DNA]</scope>
    <source>
        <strain evidence="2">UBA11420</strain>
    </source>
</reference>
<evidence type="ECO:0000313" key="2">
    <source>
        <dbReference type="EMBL" id="DAB36114.1"/>
    </source>
</evidence>
<dbReference type="GO" id="GO:0008168">
    <property type="term" value="F:methyltransferase activity"/>
    <property type="evidence" value="ECO:0007669"/>
    <property type="project" value="UniProtKB-KW"/>
</dbReference>
<evidence type="ECO:0000313" key="3">
    <source>
        <dbReference type="Proteomes" id="UP000231638"/>
    </source>
</evidence>
<dbReference type="STRING" id="366522.GCA_001548055_00317"/>
<dbReference type="InterPro" id="IPR029063">
    <property type="entry name" value="SAM-dependent_MTases_sf"/>
</dbReference>
<protein>
    <submittedName>
        <fullName evidence="2">SAM-dependent methyltransferase</fullName>
    </submittedName>
</protein>
<accession>A0A2D3WEG9</accession>
<dbReference type="AlphaFoldDB" id="A0A2D3WEG9"/>
<dbReference type="InterPro" id="IPR050723">
    <property type="entry name" value="CFA/CMAS"/>
</dbReference>
<dbReference type="Pfam" id="PF13649">
    <property type="entry name" value="Methyltransf_25"/>
    <property type="match status" value="1"/>
</dbReference>
<proteinExistence type="predicted"/>
<dbReference type="Proteomes" id="UP000231638">
    <property type="component" value="Unassembled WGS sequence"/>
</dbReference>
<organism evidence="2 3">
    <name type="scientific">Sulfurospirillum cavolei</name>
    <dbReference type="NCBI Taxonomy" id="366522"/>
    <lineage>
        <taxon>Bacteria</taxon>
        <taxon>Pseudomonadati</taxon>
        <taxon>Campylobacterota</taxon>
        <taxon>Epsilonproteobacteria</taxon>
        <taxon>Campylobacterales</taxon>
        <taxon>Sulfurospirillaceae</taxon>
        <taxon>Sulfurospirillum</taxon>
    </lineage>
</organism>
<dbReference type="EMBL" id="DLUG01000174">
    <property type="protein sequence ID" value="DAB36114.1"/>
    <property type="molecule type" value="Genomic_DNA"/>
</dbReference>
<keyword evidence="2" id="KW-0489">Methyltransferase</keyword>
<gene>
    <name evidence="2" type="ORF">CFH80_06560</name>
</gene>
<dbReference type="PANTHER" id="PTHR43667">
    <property type="entry name" value="CYCLOPROPANE-FATTY-ACYL-PHOSPHOLIPID SYNTHASE"/>
    <property type="match status" value="1"/>
</dbReference>
<dbReference type="Gene3D" id="3.40.50.150">
    <property type="entry name" value="Vaccinia Virus protein VP39"/>
    <property type="match status" value="1"/>
</dbReference>